<feature type="region of interest" description="Disordered" evidence="1">
    <location>
        <begin position="87"/>
        <end position="131"/>
    </location>
</feature>
<comment type="caution">
    <text evidence="3">The sequence shown here is derived from an EMBL/GenBank/DDBJ whole genome shotgun (WGS) entry which is preliminary data.</text>
</comment>
<gene>
    <name evidence="3" type="ORF">BDW59DRAFT_4462</name>
</gene>
<evidence type="ECO:0000313" key="3">
    <source>
        <dbReference type="EMBL" id="KAL2835157.1"/>
    </source>
</evidence>
<evidence type="ECO:0008006" key="5">
    <source>
        <dbReference type="Google" id="ProtNLM"/>
    </source>
</evidence>
<evidence type="ECO:0000256" key="1">
    <source>
        <dbReference type="SAM" id="MobiDB-lite"/>
    </source>
</evidence>
<name>A0ABR4J5T6_9EURO</name>
<proteinExistence type="predicted"/>
<sequence>MTTHFPLEILSLIFSSVVHDLVNEDNVRGAYRLQLVSRAVRTVVEPLLYRTIEQPSDSRVRLLLRAVMSRPALAGWIREISLEEGESIEGDIESEEDEVEEERDENEDAGSKPEPRPQSKPPGKNSKSETVDAAVEVLKSKFSAHGERIRSCENDWISQLTKPSIAAMKWAFLLQLSNLTSLTLSTRTGEFGQKATLLRLPRLEELSFTIEVGSEGLWRGDIEPEEVLESIISSTDRLKSLTFEAINGSTYCPVIHDAPELKRILDEHAAQTLEYLSIVLGMNDEKDWRMEQECTEIEGSFGSVKDFVKLKELSIQLEVLLGDPSDGLQLKDALPLQLRDFTGLALPDYHGEEDSDRIWEEGDYIPQFEELARAAEDGRRFTSLQSVNMYLSRKDSFNSARGGHYEGGILGQSRINFGWF</sequence>
<feature type="chain" id="PRO_5046421438" description="F-box domain-containing protein" evidence="2">
    <location>
        <begin position="20"/>
        <end position="420"/>
    </location>
</feature>
<protein>
    <recommendedName>
        <fullName evidence="5">F-box domain-containing protein</fullName>
    </recommendedName>
</protein>
<dbReference type="Proteomes" id="UP001610335">
    <property type="component" value="Unassembled WGS sequence"/>
</dbReference>
<keyword evidence="2" id="KW-0732">Signal</keyword>
<reference evidence="3 4" key="1">
    <citation type="submission" date="2024-07" db="EMBL/GenBank/DDBJ databases">
        <title>Section-level genome sequencing and comparative genomics of Aspergillus sections Usti and Cavernicolus.</title>
        <authorList>
            <consortium name="Lawrence Berkeley National Laboratory"/>
            <person name="Nybo J.L."/>
            <person name="Vesth T.C."/>
            <person name="Theobald S."/>
            <person name="Frisvad J.C."/>
            <person name="Larsen T.O."/>
            <person name="Kjaerboelling I."/>
            <person name="Rothschild-Mancinelli K."/>
            <person name="Lyhne E.K."/>
            <person name="Kogle M.E."/>
            <person name="Barry K."/>
            <person name="Clum A."/>
            <person name="Na H."/>
            <person name="Ledsgaard L."/>
            <person name="Lin J."/>
            <person name="Lipzen A."/>
            <person name="Kuo A."/>
            <person name="Riley R."/>
            <person name="Mondo S."/>
            <person name="LaButti K."/>
            <person name="Haridas S."/>
            <person name="Pangalinan J."/>
            <person name="Salamov A.A."/>
            <person name="Simmons B.A."/>
            <person name="Magnuson J.K."/>
            <person name="Chen J."/>
            <person name="Drula E."/>
            <person name="Henrissat B."/>
            <person name="Wiebenga A."/>
            <person name="Lubbers R.J."/>
            <person name="Gomes A.C."/>
            <person name="Makela M.R."/>
            <person name="Stajich J."/>
            <person name="Grigoriev I.V."/>
            <person name="Mortensen U.H."/>
            <person name="De vries R.P."/>
            <person name="Baker S.E."/>
            <person name="Andersen M.R."/>
        </authorList>
    </citation>
    <scope>NUCLEOTIDE SEQUENCE [LARGE SCALE GENOMIC DNA]</scope>
    <source>
        <strain evidence="3 4">CBS 600.67</strain>
    </source>
</reference>
<evidence type="ECO:0000256" key="2">
    <source>
        <dbReference type="SAM" id="SignalP"/>
    </source>
</evidence>
<feature type="signal peptide" evidence="2">
    <location>
        <begin position="1"/>
        <end position="19"/>
    </location>
</feature>
<organism evidence="3 4">
    <name type="scientific">Aspergillus cavernicola</name>
    <dbReference type="NCBI Taxonomy" id="176166"/>
    <lineage>
        <taxon>Eukaryota</taxon>
        <taxon>Fungi</taxon>
        <taxon>Dikarya</taxon>
        <taxon>Ascomycota</taxon>
        <taxon>Pezizomycotina</taxon>
        <taxon>Eurotiomycetes</taxon>
        <taxon>Eurotiomycetidae</taxon>
        <taxon>Eurotiales</taxon>
        <taxon>Aspergillaceae</taxon>
        <taxon>Aspergillus</taxon>
        <taxon>Aspergillus subgen. Nidulantes</taxon>
    </lineage>
</organism>
<dbReference type="EMBL" id="JBFXLS010000001">
    <property type="protein sequence ID" value="KAL2835157.1"/>
    <property type="molecule type" value="Genomic_DNA"/>
</dbReference>
<evidence type="ECO:0000313" key="4">
    <source>
        <dbReference type="Proteomes" id="UP001610335"/>
    </source>
</evidence>
<feature type="compositionally biased region" description="Acidic residues" evidence="1">
    <location>
        <begin position="87"/>
        <end position="108"/>
    </location>
</feature>
<accession>A0ABR4J5T6</accession>
<keyword evidence="4" id="KW-1185">Reference proteome</keyword>